<dbReference type="EMBL" id="MPUH01000006">
    <property type="protein sequence ID" value="OMJ95900.1"/>
    <property type="molecule type" value="Genomic_DNA"/>
</dbReference>
<reference evidence="2 3" key="1">
    <citation type="submission" date="2016-11" db="EMBL/GenBank/DDBJ databases">
        <title>The macronuclear genome of Stentor coeruleus: a giant cell with tiny introns.</title>
        <authorList>
            <person name="Slabodnick M."/>
            <person name="Ruby J.G."/>
            <person name="Reiff S.B."/>
            <person name="Swart E.C."/>
            <person name="Gosai S."/>
            <person name="Prabakaran S."/>
            <person name="Witkowska E."/>
            <person name="Larue G.E."/>
            <person name="Fisher S."/>
            <person name="Freeman R.M."/>
            <person name="Gunawardena J."/>
            <person name="Chu W."/>
            <person name="Stover N.A."/>
            <person name="Gregory B.D."/>
            <person name="Nowacki M."/>
            <person name="Derisi J."/>
            <person name="Roy S.W."/>
            <person name="Marshall W.F."/>
            <person name="Sood P."/>
        </authorList>
    </citation>
    <scope>NUCLEOTIDE SEQUENCE [LARGE SCALE GENOMIC DNA]</scope>
    <source>
        <strain evidence="2">WM001</strain>
    </source>
</reference>
<gene>
    <name evidence="2" type="ORF">SteCoe_625</name>
</gene>
<accession>A0A1R2D3V6</accession>
<evidence type="ECO:0000313" key="2">
    <source>
        <dbReference type="EMBL" id="OMJ95900.1"/>
    </source>
</evidence>
<organism evidence="2 3">
    <name type="scientific">Stentor coeruleus</name>
    <dbReference type="NCBI Taxonomy" id="5963"/>
    <lineage>
        <taxon>Eukaryota</taxon>
        <taxon>Sar</taxon>
        <taxon>Alveolata</taxon>
        <taxon>Ciliophora</taxon>
        <taxon>Postciliodesmatophora</taxon>
        <taxon>Heterotrichea</taxon>
        <taxon>Heterotrichida</taxon>
        <taxon>Stentoridae</taxon>
        <taxon>Stentor</taxon>
    </lineage>
</organism>
<dbReference type="Proteomes" id="UP000187209">
    <property type="component" value="Unassembled WGS sequence"/>
</dbReference>
<dbReference type="AlphaFoldDB" id="A0A1R2D3V6"/>
<name>A0A1R2D3V6_9CILI</name>
<evidence type="ECO:0000256" key="1">
    <source>
        <dbReference type="SAM" id="MobiDB-lite"/>
    </source>
</evidence>
<comment type="caution">
    <text evidence="2">The sequence shown here is derived from an EMBL/GenBank/DDBJ whole genome shotgun (WGS) entry which is preliminary data.</text>
</comment>
<feature type="region of interest" description="Disordered" evidence="1">
    <location>
        <begin position="29"/>
        <end position="100"/>
    </location>
</feature>
<feature type="compositionally biased region" description="Polar residues" evidence="1">
    <location>
        <begin position="38"/>
        <end position="58"/>
    </location>
</feature>
<sequence length="518" mass="60094">MEPQIKPSIRKQFLEKFYQRNLISKTEEILEAPKAEPPTNSETISLFDSTFVSQTSEKPQIPKPRNPSPKRGRSEKPIKRSTTPAVTQPKRSSSPTNPKKNSKLFIEFLTELLTSNGFVSPHMLNKIQPVSKALTENFTNNPEFSLEFYVSMNGIINTLSNPESLDFESLRFKVEEALSHTNESIQEIEQQNTLKKQIVRLNLKVISMLKKVLDKQSYGTAKNKEAEFQGPDSEPVLNLFHAYICFFNEADKDLEMLPPRKVQPSKIFTIMHKYLQMPGKMMQTCRKTFEYIHNKQISKINAKYTQELLGKIDKEVIEKCDRTGGVLIFYDFLKECVRYYWEINPEDEPMQEIPLMVSKPQKKFTEFEEAVELSKELLQKSSKVLSPSFKKFKLNYDMKNIGAPNKPKIEINQDMNNLDSKVLYGNNDLGSAVRKIDFDDYLPLVSGNSEQPPPKSFTNRDIYNQGLEEKFKEFLKTLDLVEIRNSTIRIQLYDKFERMIRDEVRTKLLKLTIDTCTE</sequence>
<protein>
    <submittedName>
        <fullName evidence="2">Uncharacterized protein</fullName>
    </submittedName>
</protein>
<evidence type="ECO:0000313" key="3">
    <source>
        <dbReference type="Proteomes" id="UP000187209"/>
    </source>
</evidence>
<feature type="compositionally biased region" description="Low complexity" evidence="1">
    <location>
        <begin position="89"/>
        <end position="99"/>
    </location>
</feature>
<proteinExistence type="predicted"/>
<keyword evidence="3" id="KW-1185">Reference proteome</keyword>